<evidence type="ECO:0000256" key="1">
    <source>
        <dbReference type="SAM" id="MobiDB-lite"/>
    </source>
</evidence>
<organism evidence="2 3">
    <name type="scientific">Erwinia persicina</name>
    <dbReference type="NCBI Taxonomy" id="55211"/>
    <lineage>
        <taxon>Bacteria</taxon>
        <taxon>Pseudomonadati</taxon>
        <taxon>Pseudomonadota</taxon>
        <taxon>Gammaproteobacteria</taxon>
        <taxon>Enterobacterales</taxon>
        <taxon>Erwiniaceae</taxon>
        <taxon>Erwinia</taxon>
    </lineage>
</organism>
<proteinExistence type="predicted"/>
<evidence type="ECO:0008006" key="4">
    <source>
        <dbReference type="Google" id="ProtNLM"/>
    </source>
</evidence>
<protein>
    <recommendedName>
        <fullName evidence="4">Helix-turn-helix domain-containing protein</fullName>
    </recommendedName>
</protein>
<evidence type="ECO:0000313" key="3">
    <source>
        <dbReference type="Proteomes" id="UP000306393"/>
    </source>
</evidence>
<dbReference type="EMBL" id="QGAC01000014">
    <property type="protein sequence ID" value="TKJ88705.1"/>
    <property type="molecule type" value="Genomic_DNA"/>
</dbReference>
<dbReference type="RefSeq" id="WP_137269553.1">
    <property type="nucleotide sequence ID" value="NZ_QGAC01000014.1"/>
</dbReference>
<gene>
    <name evidence="2" type="ORF">EpCFBP13511_14840</name>
</gene>
<dbReference type="Gene3D" id="1.10.10.10">
    <property type="entry name" value="Winged helix-like DNA-binding domain superfamily/Winged helix DNA-binding domain"/>
    <property type="match status" value="1"/>
</dbReference>
<dbReference type="OrthoDB" id="6524971at2"/>
<dbReference type="AlphaFoldDB" id="A0A4U3F7K8"/>
<evidence type="ECO:0000313" key="2">
    <source>
        <dbReference type="EMBL" id="TKJ88705.1"/>
    </source>
</evidence>
<reference evidence="2 3" key="1">
    <citation type="journal article" date="2019" name="Sci. Rep.">
        <title>Differences in resource use lead to coexistence of seed-transmitted microbial populations.</title>
        <authorList>
            <person name="Torres-Cortes G."/>
            <person name="Garcia B.J."/>
            <person name="Compant S."/>
            <person name="Rezki S."/>
            <person name="Jones P."/>
            <person name="Preveaux A."/>
            <person name="Briand M."/>
            <person name="Roulet A."/>
            <person name="Bouchez O."/>
            <person name="Jacobson D."/>
            <person name="Barret M."/>
        </authorList>
    </citation>
    <scope>NUCLEOTIDE SEQUENCE [LARGE SCALE GENOMIC DNA]</scope>
    <source>
        <strain evidence="2 3">CFBP13511</strain>
    </source>
</reference>
<sequence length="200" mass="22182">MTSTGFLMMPNNIMAIKEVTHNGKQHKLTFQTKGVYCYLSSLSDSFEMVRPSMQGIADWLGLTDEQAARREVKKLADAGLIEIISRPGTSNAFIVKPFPVEQPETQQEVTQQPETVQDVQTPAPALEAVTEKHSDCDDDIIPELMHGYSAPVRSLHLGKTVTPLRTTAAENDALEDAKRRVANNKTPLITPPHKEDDEPF</sequence>
<comment type="caution">
    <text evidence="2">The sequence shown here is derived from an EMBL/GenBank/DDBJ whole genome shotgun (WGS) entry which is preliminary data.</text>
</comment>
<accession>A0A4U3F7K8</accession>
<name>A0A4U3F7K8_9GAMM</name>
<feature type="region of interest" description="Disordered" evidence="1">
    <location>
        <begin position="173"/>
        <end position="200"/>
    </location>
</feature>
<dbReference type="InterPro" id="IPR036388">
    <property type="entry name" value="WH-like_DNA-bd_sf"/>
</dbReference>
<dbReference type="Proteomes" id="UP000306393">
    <property type="component" value="Unassembled WGS sequence"/>
</dbReference>